<dbReference type="AlphaFoldDB" id="A0A9Q0LUT4"/>
<gene>
    <name evidence="2" type="ORF">M0811_04464</name>
</gene>
<sequence length="349" mass="41268">MNSIEKKAKISTENLKKVEKEMPNELEKINQISKELDSNLSSEDNLDKILNEIFNEISELENSIKSLKTELSFEDNFWSSNYSNHLISDLKRIQKEKHDFFQKKTDFLRISSDFDQLNQLALPKGIEIKIIKENNLENNFQSDFSDQMQIENLGSNYFVHGIAGNYFWNILYSYNQEKQEINQIKFQIERKEMNDDFNENQQVNHFIEKKDEEIENLIDVSLKRKSVDIFLNGLSLLSRFDLKRNALFEKISQFASDNLIFSFDNPSQFSVQSNSSPFGFHFYWIARFNCFGRMTKEYKIIPIFIEKVRKIDKKNIIQDFEPNFLNLIKTEGLENALKICVELVQKFSD</sequence>
<comment type="caution">
    <text evidence="2">The sequence shown here is derived from an EMBL/GenBank/DDBJ whole genome shotgun (WGS) entry which is preliminary data.</text>
</comment>
<reference evidence="2" key="1">
    <citation type="submission" date="2022-10" db="EMBL/GenBank/DDBJ databases">
        <title>Novel sulphate-reducing endosymbionts in the free-living metamonad Anaeramoeba.</title>
        <authorList>
            <person name="Jerlstrom-Hultqvist J."/>
            <person name="Cepicka I."/>
            <person name="Gallot-Lavallee L."/>
            <person name="Salas-Leiva D."/>
            <person name="Curtis B.A."/>
            <person name="Zahonova K."/>
            <person name="Pipaliya S."/>
            <person name="Dacks J."/>
            <person name="Roger A.J."/>
        </authorList>
    </citation>
    <scope>NUCLEOTIDE SEQUENCE</scope>
    <source>
        <strain evidence="2">BMAN</strain>
    </source>
</reference>
<protein>
    <submittedName>
        <fullName evidence="2">Uncharacterized protein</fullName>
    </submittedName>
</protein>
<evidence type="ECO:0000313" key="3">
    <source>
        <dbReference type="Proteomes" id="UP001149090"/>
    </source>
</evidence>
<name>A0A9Q0LUT4_ANAIG</name>
<proteinExistence type="predicted"/>
<organism evidence="2 3">
    <name type="scientific">Anaeramoeba ignava</name>
    <name type="common">Anaerobic marine amoeba</name>
    <dbReference type="NCBI Taxonomy" id="1746090"/>
    <lineage>
        <taxon>Eukaryota</taxon>
        <taxon>Metamonada</taxon>
        <taxon>Anaeramoebidae</taxon>
        <taxon>Anaeramoeba</taxon>
    </lineage>
</organism>
<accession>A0A9Q0LUT4</accession>
<keyword evidence="3" id="KW-1185">Reference proteome</keyword>
<evidence type="ECO:0000256" key="1">
    <source>
        <dbReference type="SAM" id="Coils"/>
    </source>
</evidence>
<feature type="coiled-coil region" evidence="1">
    <location>
        <begin position="1"/>
        <end position="70"/>
    </location>
</feature>
<dbReference type="Proteomes" id="UP001149090">
    <property type="component" value="Unassembled WGS sequence"/>
</dbReference>
<dbReference type="EMBL" id="JAPDFW010000033">
    <property type="protein sequence ID" value="KAJ5079443.1"/>
    <property type="molecule type" value="Genomic_DNA"/>
</dbReference>
<evidence type="ECO:0000313" key="2">
    <source>
        <dbReference type="EMBL" id="KAJ5079443.1"/>
    </source>
</evidence>
<keyword evidence="1" id="KW-0175">Coiled coil</keyword>